<sequence>MKGKDNPLDQTFKDLVGNSLEKWHVPGVSVAVVDGDETWADGYGHATLNSTPVKPSTLFYTGSTTKAFTSAVLALMIESEDEKKSAPLSARGWQTPISSLIREDFVLQDDWATAHLTLEDALSHRTGFPRHDKALASHYGDDNHPLTVRDFARSLRDLSMVNEPRAEWRYCNYMYMVVSHVIQTLTGQWLGTTMRDWIWEPLGMKSTYLSLEDAQAGPEDLATGYFWDYKNDGGFKEVPFMSLAGGSGAGGIVSNVLDYARWVRSLLREEGPIPKAGHIAVKTPRMVMPLESGKGYDAPMSYALGWMMSTYKGHRVFTHGGSMETFGTEAFFLPDLDYGVITMGNTQITSNLVGQLIVWKLINDKLGVPEEERWDWEESLKKSFDQIRSAEDSALDKYYPERADPPLPRALSLGDYLGTYYHAAYKNITIELIEKLSNGIDENKRELKAVRDDFVWKMIFEFEHVSGEFWLIYIEPRGTSGTGAQFAKAEFRVGFTGKVEAIQVEFFEDGSEGLIMFEKIA</sequence>
<dbReference type="OMA" id="YRDPWYG"/>
<dbReference type="AlphaFoldDB" id="M7T3E1"/>
<dbReference type="Gene3D" id="3.40.710.10">
    <property type="entry name" value="DD-peptidase/beta-lactamase superfamily"/>
    <property type="match status" value="1"/>
</dbReference>
<dbReference type="PANTHER" id="PTHR46825:SF9">
    <property type="entry name" value="BETA-LACTAMASE-RELATED DOMAIN-CONTAINING PROTEIN"/>
    <property type="match status" value="1"/>
</dbReference>
<evidence type="ECO:0000259" key="3">
    <source>
        <dbReference type="Pfam" id="PF11954"/>
    </source>
</evidence>
<dbReference type="EMBL" id="KB705711">
    <property type="protein sequence ID" value="EMR71087.1"/>
    <property type="molecule type" value="Genomic_DNA"/>
</dbReference>
<evidence type="ECO:0000313" key="4">
    <source>
        <dbReference type="EMBL" id="EMR71087.1"/>
    </source>
</evidence>
<dbReference type="eggNOG" id="ENOG502S4SE">
    <property type="taxonomic scope" value="Eukaryota"/>
</dbReference>
<protein>
    <submittedName>
        <fullName evidence="4">Putative penicillin-binding protein</fullName>
    </submittedName>
</protein>
<comment type="similarity">
    <text evidence="1">Belongs to the peptidase S12 family.</text>
</comment>
<name>M7T3E1_EUTLA</name>
<dbReference type="OrthoDB" id="5946976at2759"/>
<dbReference type="Pfam" id="PF11954">
    <property type="entry name" value="DUF3471"/>
    <property type="match status" value="1"/>
</dbReference>
<dbReference type="HOGENOM" id="CLU_020027_14_1_1"/>
<dbReference type="KEGG" id="ela:UCREL1_1874"/>
<evidence type="ECO:0000259" key="2">
    <source>
        <dbReference type="Pfam" id="PF00144"/>
    </source>
</evidence>
<keyword evidence="5" id="KW-1185">Reference proteome</keyword>
<accession>M7T3E1</accession>
<evidence type="ECO:0000313" key="5">
    <source>
        <dbReference type="Proteomes" id="UP000012174"/>
    </source>
</evidence>
<dbReference type="InterPro" id="IPR001466">
    <property type="entry name" value="Beta-lactam-related"/>
</dbReference>
<dbReference type="InterPro" id="IPR012338">
    <property type="entry name" value="Beta-lactam/transpept-like"/>
</dbReference>
<feature type="domain" description="Beta-lactamase-related" evidence="2">
    <location>
        <begin position="13"/>
        <end position="347"/>
    </location>
</feature>
<evidence type="ECO:0000256" key="1">
    <source>
        <dbReference type="ARBA" id="ARBA00038215"/>
    </source>
</evidence>
<dbReference type="PANTHER" id="PTHR46825">
    <property type="entry name" value="D-ALANYL-D-ALANINE-CARBOXYPEPTIDASE/ENDOPEPTIDASE AMPH"/>
    <property type="match status" value="1"/>
</dbReference>
<organism evidence="4 5">
    <name type="scientific">Eutypa lata (strain UCR-EL1)</name>
    <name type="common">Grapevine dieback disease fungus</name>
    <name type="synonym">Eutypa armeniacae</name>
    <dbReference type="NCBI Taxonomy" id="1287681"/>
    <lineage>
        <taxon>Eukaryota</taxon>
        <taxon>Fungi</taxon>
        <taxon>Dikarya</taxon>
        <taxon>Ascomycota</taxon>
        <taxon>Pezizomycotina</taxon>
        <taxon>Sordariomycetes</taxon>
        <taxon>Xylariomycetidae</taxon>
        <taxon>Xylariales</taxon>
        <taxon>Diatrypaceae</taxon>
        <taxon>Eutypa</taxon>
    </lineage>
</organism>
<feature type="domain" description="Peptidase S12 Pab87-related C-terminal" evidence="3">
    <location>
        <begin position="405"/>
        <end position="506"/>
    </location>
</feature>
<dbReference type="Pfam" id="PF00144">
    <property type="entry name" value="Beta-lactamase"/>
    <property type="match status" value="1"/>
</dbReference>
<dbReference type="InterPro" id="IPR021860">
    <property type="entry name" value="Peptidase_S12_Pab87-rel_C"/>
</dbReference>
<reference evidence="5" key="1">
    <citation type="journal article" date="2013" name="Genome Announc.">
        <title>Draft genome sequence of the grapevine dieback fungus Eutypa lata UCR-EL1.</title>
        <authorList>
            <person name="Blanco-Ulate B."/>
            <person name="Rolshausen P.E."/>
            <person name="Cantu D."/>
        </authorList>
    </citation>
    <scope>NUCLEOTIDE SEQUENCE [LARGE SCALE GENOMIC DNA]</scope>
    <source>
        <strain evidence="5">UCR-EL1</strain>
    </source>
</reference>
<dbReference type="Proteomes" id="UP000012174">
    <property type="component" value="Unassembled WGS sequence"/>
</dbReference>
<proteinExistence type="inferred from homology"/>
<gene>
    <name evidence="4" type="ORF">UCREL1_1874</name>
</gene>
<dbReference type="SUPFAM" id="SSF56601">
    <property type="entry name" value="beta-lactamase/transpeptidase-like"/>
    <property type="match status" value="1"/>
</dbReference>
<dbReference type="InterPro" id="IPR050491">
    <property type="entry name" value="AmpC-like"/>
</dbReference>